<proteinExistence type="predicted"/>
<dbReference type="Proteomes" id="UP000827261">
    <property type="component" value="Segment"/>
</dbReference>
<evidence type="ECO:0000313" key="1">
    <source>
        <dbReference type="EMBL" id="QYW02258.1"/>
    </source>
</evidence>
<dbReference type="CDD" id="cd11530">
    <property type="entry name" value="NTP-PPase_DR2231_like"/>
    <property type="match status" value="1"/>
</dbReference>
<dbReference type="EMBL" id="MZ326861">
    <property type="protein sequence ID" value="QYW02258.1"/>
    <property type="molecule type" value="Genomic_DNA"/>
</dbReference>
<keyword evidence="2" id="KW-1185">Reference proteome</keyword>
<dbReference type="InterPro" id="IPR033653">
    <property type="entry name" value="NTP-PPase_DR2231-like"/>
</dbReference>
<dbReference type="InterPro" id="IPR023292">
    <property type="entry name" value="NTP_PyroPHydrolase-like_dom_sf"/>
</dbReference>
<dbReference type="Gene3D" id="1.10.3420.10">
    <property type="entry name" value="putative ntp pyrophosphohydrolase like domain"/>
    <property type="match status" value="1"/>
</dbReference>
<name>A0AAE7WPX1_9CAUD</name>
<reference evidence="1" key="1">
    <citation type="submission" date="2021-06" db="EMBL/GenBank/DDBJ databases">
        <title>Complete genome sequence of Stenotrophomonas maltophilia phage Philippe.</title>
        <authorList>
            <person name="Vallavanatt I."/>
            <person name="Bartz M."/>
            <person name="Clark J."/>
            <person name="Burrowes B."/>
            <person name="Liu M."/>
            <person name="Gill J."/>
        </authorList>
    </citation>
    <scope>NUCLEOTIDE SEQUENCE</scope>
</reference>
<protein>
    <submittedName>
        <fullName evidence="1">MazG-like nucleotide pyrophosphohydrolase</fullName>
    </submittedName>
</protein>
<organism evidence="1 2">
    <name type="scientific">Stenotrophomonas phage Philippe</name>
    <dbReference type="NCBI Taxonomy" id="2859655"/>
    <lineage>
        <taxon>Viruses</taxon>
        <taxon>Duplodnaviria</taxon>
        <taxon>Heunggongvirae</taxon>
        <taxon>Uroviricota</taxon>
        <taxon>Caudoviricetes</taxon>
        <taxon>Schitoviridae</taxon>
        <taxon>Philippevirus</taxon>
        <taxon>Philippevirus philippe</taxon>
    </lineage>
</organism>
<sequence>MSELQQTIQWFKLAKPEPTDKDLNVQAGVHFEEVTEMLDQVEGVTPETALLVIEANRALKALADKMKSSPLDFTVGKYDPKELLDALCDQTVTATGVAVLAGMDFAGAMQEVNKSNYSKFVDGKPVFNEQGKIAKGPDFFRPDLKPFI</sequence>
<evidence type="ECO:0000313" key="2">
    <source>
        <dbReference type="Proteomes" id="UP000827261"/>
    </source>
</evidence>
<gene>
    <name evidence="1" type="ORF">CPT_Philippe_065</name>
</gene>
<accession>A0AAE7WPX1</accession>